<evidence type="ECO:0000259" key="1">
    <source>
        <dbReference type="Pfam" id="PF08388"/>
    </source>
</evidence>
<dbReference type="InterPro" id="IPR013597">
    <property type="entry name" value="Mat_intron_G2"/>
</dbReference>
<accession>A0A388T8E6</accession>
<comment type="caution">
    <text evidence="2">The sequence shown here is derived from an EMBL/GenBank/DDBJ whole genome shotgun (WGS) entry which is preliminary data.</text>
</comment>
<protein>
    <recommendedName>
        <fullName evidence="1">Group II intron maturase-specific domain-containing protein</fullName>
    </recommendedName>
</protein>
<dbReference type="AlphaFoldDB" id="A0A388T8E6"/>
<evidence type="ECO:0000313" key="3">
    <source>
        <dbReference type="Proteomes" id="UP000265354"/>
    </source>
</evidence>
<organism evidence="2 3">
    <name type="scientific">Streptomyces spongiicola</name>
    <dbReference type="NCBI Taxonomy" id="1690221"/>
    <lineage>
        <taxon>Bacteria</taxon>
        <taxon>Bacillati</taxon>
        <taxon>Actinomycetota</taxon>
        <taxon>Actinomycetes</taxon>
        <taxon>Kitasatosporales</taxon>
        <taxon>Streptomycetaceae</taxon>
        <taxon>Streptomyces</taxon>
    </lineage>
</organism>
<proteinExistence type="predicted"/>
<evidence type="ECO:0000313" key="2">
    <source>
        <dbReference type="EMBL" id="GBQ04470.1"/>
    </source>
</evidence>
<reference evidence="2 3" key="1">
    <citation type="submission" date="2018-07" db="EMBL/GenBank/DDBJ databases">
        <title>Whole Genome Shotgun Sequence of Streptomyces spongiicola strain 531S.</title>
        <authorList>
            <person name="Dohra H."/>
            <person name="Kodani S."/>
        </authorList>
    </citation>
    <scope>NUCLEOTIDE SEQUENCE [LARGE SCALE GENOMIC DNA]</scope>
    <source>
        <strain evidence="2 3">531S</strain>
    </source>
</reference>
<dbReference type="EMBL" id="BGZL01000059">
    <property type="protein sequence ID" value="GBQ04470.1"/>
    <property type="molecule type" value="Genomic_DNA"/>
</dbReference>
<sequence>MIADLNLILRGWGNYFRTGNAASKFRAADLYVVWRLHRLMVKKRGRNLRGGQWQEWTEEWFNGHGLYRLRGTIRYPKTA</sequence>
<dbReference type="Proteomes" id="UP000265354">
    <property type="component" value="Unassembled WGS sequence"/>
</dbReference>
<feature type="domain" description="Group II intron maturase-specific" evidence="1">
    <location>
        <begin position="1"/>
        <end position="48"/>
    </location>
</feature>
<gene>
    <name evidence="2" type="ORF">SSP531S_59670</name>
</gene>
<dbReference type="Pfam" id="PF08388">
    <property type="entry name" value="GIIM"/>
    <property type="match status" value="1"/>
</dbReference>
<name>A0A388T8E6_9ACTN</name>